<comment type="caution">
    <text evidence="2">The sequence shown here is derived from an EMBL/GenBank/DDBJ whole genome shotgun (WGS) entry which is preliminary data.</text>
</comment>
<proteinExistence type="predicted"/>
<dbReference type="EMBL" id="MU859194">
    <property type="protein sequence ID" value="KAK3949998.1"/>
    <property type="molecule type" value="Genomic_DNA"/>
</dbReference>
<organism evidence="2 3">
    <name type="scientific">Pseudoneurospora amorphoporcata</name>
    <dbReference type="NCBI Taxonomy" id="241081"/>
    <lineage>
        <taxon>Eukaryota</taxon>
        <taxon>Fungi</taxon>
        <taxon>Dikarya</taxon>
        <taxon>Ascomycota</taxon>
        <taxon>Pezizomycotina</taxon>
        <taxon>Sordariomycetes</taxon>
        <taxon>Sordariomycetidae</taxon>
        <taxon>Sordariales</taxon>
        <taxon>Sordariaceae</taxon>
        <taxon>Pseudoneurospora</taxon>
    </lineage>
</organism>
<evidence type="ECO:0000313" key="3">
    <source>
        <dbReference type="Proteomes" id="UP001303222"/>
    </source>
</evidence>
<evidence type="ECO:0000256" key="1">
    <source>
        <dbReference type="SAM" id="SignalP"/>
    </source>
</evidence>
<protein>
    <recommendedName>
        <fullName evidence="4">Secreted protein</fullName>
    </recommendedName>
</protein>
<keyword evidence="1" id="KW-0732">Signal</keyword>
<evidence type="ECO:0000313" key="2">
    <source>
        <dbReference type="EMBL" id="KAK3949998.1"/>
    </source>
</evidence>
<feature type="chain" id="PRO_5042939561" description="Secreted protein" evidence="1">
    <location>
        <begin position="19"/>
        <end position="77"/>
    </location>
</feature>
<keyword evidence="3" id="KW-1185">Reference proteome</keyword>
<dbReference type="Proteomes" id="UP001303222">
    <property type="component" value="Unassembled WGS sequence"/>
</dbReference>
<dbReference type="AlphaFoldDB" id="A0AAN6SEA5"/>
<reference evidence="2" key="1">
    <citation type="journal article" date="2023" name="Mol. Phylogenet. Evol.">
        <title>Genome-scale phylogeny and comparative genomics of the fungal order Sordariales.</title>
        <authorList>
            <person name="Hensen N."/>
            <person name="Bonometti L."/>
            <person name="Westerberg I."/>
            <person name="Brannstrom I.O."/>
            <person name="Guillou S."/>
            <person name="Cros-Aarteil S."/>
            <person name="Calhoun S."/>
            <person name="Haridas S."/>
            <person name="Kuo A."/>
            <person name="Mondo S."/>
            <person name="Pangilinan J."/>
            <person name="Riley R."/>
            <person name="LaButti K."/>
            <person name="Andreopoulos B."/>
            <person name="Lipzen A."/>
            <person name="Chen C."/>
            <person name="Yan M."/>
            <person name="Daum C."/>
            <person name="Ng V."/>
            <person name="Clum A."/>
            <person name="Steindorff A."/>
            <person name="Ohm R.A."/>
            <person name="Martin F."/>
            <person name="Silar P."/>
            <person name="Natvig D.O."/>
            <person name="Lalanne C."/>
            <person name="Gautier V."/>
            <person name="Ament-Velasquez S.L."/>
            <person name="Kruys A."/>
            <person name="Hutchinson M.I."/>
            <person name="Powell A.J."/>
            <person name="Barry K."/>
            <person name="Miller A.N."/>
            <person name="Grigoriev I.V."/>
            <person name="Debuchy R."/>
            <person name="Gladieux P."/>
            <person name="Hiltunen Thoren M."/>
            <person name="Johannesson H."/>
        </authorList>
    </citation>
    <scope>NUCLEOTIDE SEQUENCE</scope>
    <source>
        <strain evidence="2">CBS 626.80</strain>
    </source>
</reference>
<reference evidence="2" key="2">
    <citation type="submission" date="2023-06" db="EMBL/GenBank/DDBJ databases">
        <authorList>
            <consortium name="Lawrence Berkeley National Laboratory"/>
            <person name="Mondo S.J."/>
            <person name="Hensen N."/>
            <person name="Bonometti L."/>
            <person name="Westerberg I."/>
            <person name="Brannstrom I.O."/>
            <person name="Guillou S."/>
            <person name="Cros-Aarteil S."/>
            <person name="Calhoun S."/>
            <person name="Haridas S."/>
            <person name="Kuo A."/>
            <person name="Pangilinan J."/>
            <person name="Riley R."/>
            <person name="Labutti K."/>
            <person name="Andreopoulos B."/>
            <person name="Lipzen A."/>
            <person name="Chen C."/>
            <person name="Yanf M."/>
            <person name="Daum C."/>
            <person name="Ng V."/>
            <person name="Clum A."/>
            <person name="Steindorff A."/>
            <person name="Ohm R."/>
            <person name="Martin F."/>
            <person name="Silar P."/>
            <person name="Natvig D."/>
            <person name="Lalanne C."/>
            <person name="Gautier V."/>
            <person name="Ament-Velasquez S.L."/>
            <person name="Kruys A."/>
            <person name="Hutchinson M.I."/>
            <person name="Powell A.J."/>
            <person name="Barry K."/>
            <person name="Miller A.N."/>
            <person name="Grigoriev I.V."/>
            <person name="Debuchy R."/>
            <person name="Gladieux P."/>
            <person name="Thoren M.H."/>
            <person name="Johannesson H."/>
        </authorList>
    </citation>
    <scope>NUCLEOTIDE SEQUENCE</scope>
    <source>
        <strain evidence="2">CBS 626.80</strain>
    </source>
</reference>
<gene>
    <name evidence="2" type="ORF">QBC32DRAFT_347828</name>
</gene>
<feature type="signal peptide" evidence="1">
    <location>
        <begin position="1"/>
        <end position="18"/>
    </location>
</feature>
<sequence>MIWAIWYGLSGLSGLSLGRRASCSSSSVSSSCFFLTTSHDDNGFWERGWVGGLIDDIELVIPHTYGMDLFWDLVKGL</sequence>
<accession>A0AAN6SEA5</accession>
<evidence type="ECO:0008006" key="4">
    <source>
        <dbReference type="Google" id="ProtNLM"/>
    </source>
</evidence>
<name>A0AAN6SEA5_9PEZI</name>